<evidence type="ECO:0000313" key="1">
    <source>
        <dbReference type="EMBL" id="GAA4055531.1"/>
    </source>
</evidence>
<evidence type="ECO:0000313" key="2">
    <source>
        <dbReference type="Proteomes" id="UP001499984"/>
    </source>
</evidence>
<dbReference type="EMBL" id="BAAAZY010000010">
    <property type="protein sequence ID" value="GAA4055531.1"/>
    <property type="molecule type" value="Genomic_DNA"/>
</dbReference>
<dbReference type="Proteomes" id="UP001499984">
    <property type="component" value="Unassembled WGS sequence"/>
</dbReference>
<proteinExistence type="predicted"/>
<keyword evidence="2" id="KW-1185">Reference proteome</keyword>
<sequence>MEGKRDRALSLGADAALPADAGDLVERAHTALGGPVDVVFGCMARERSWPRPSSWFAASVDPQQVKVLVTVESP</sequence>
<protein>
    <submittedName>
        <fullName evidence="1">Uncharacterized protein</fullName>
    </submittedName>
</protein>
<dbReference type="Gene3D" id="3.40.50.720">
    <property type="entry name" value="NAD(P)-binding Rossmann-like Domain"/>
    <property type="match status" value="1"/>
</dbReference>
<gene>
    <name evidence="1" type="ORF">GCM10022233_29120</name>
</gene>
<dbReference type="RefSeq" id="WP_345012555.1">
    <property type="nucleotide sequence ID" value="NZ_BAAAZY010000010.1"/>
</dbReference>
<accession>A0ABP7UY88</accession>
<name>A0ABP7UY88_9ACTN</name>
<reference evidence="2" key="1">
    <citation type="journal article" date="2019" name="Int. J. Syst. Evol. Microbiol.">
        <title>The Global Catalogue of Microorganisms (GCM) 10K type strain sequencing project: providing services to taxonomists for standard genome sequencing and annotation.</title>
        <authorList>
            <consortium name="The Broad Institute Genomics Platform"/>
            <consortium name="The Broad Institute Genome Sequencing Center for Infectious Disease"/>
            <person name="Wu L."/>
            <person name="Ma J."/>
        </authorList>
    </citation>
    <scope>NUCLEOTIDE SEQUENCE [LARGE SCALE GENOMIC DNA]</scope>
    <source>
        <strain evidence="2">JCM 16925</strain>
    </source>
</reference>
<organism evidence="1 2">
    <name type="scientific">Streptomyces shaanxiensis</name>
    <dbReference type="NCBI Taxonomy" id="653357"/>
    <lineage>
        <taxon>Bacteria</taxon>
        <taxon>Bacillati</taxon>
        <taxon>Actinomycetota</taxon>
        <taxon>Actinomycetes</taxon>
        <taxon>Kitasatosporales</taxon>
        <taxon>Streptomycetaceae</taxon>
        <taxon>Streptomyces</taxon>
    </lineage>
</organism>
<dbReference type="SUPFAM" id="SSF51735">
    <property type="entry name" value="NAD(P)-binding Rossmann-fold domains"/>
    <property type="match status" value="1"/>
</dbReference>
<comment type="caution">
    <text evidence="1">The sequence shown here is derived from an EMBL/GenBank/DDBJ whole genome shotgun (WGS) entry which is preliminary data.</text>
</comment>
<dbReference type="InterPro" id="IPR036291">
    <property type="entry name" value="NAD(P)-bd_dom_sf"/>
</dbReference>